<evidence type="ECO:0000256" key="4">
    <source>
        <dbReference type="SAM" id="MobiDB-lite"/>
    </source>
</evidence>
<dbReference type="InterPro" id="IPR001025">
    <property type="entry name" value="BAH_dom"/>
</dbReference>
<proteinExistence type="predicted"/>
<dbReference type="Proteomes" id="UP000094565">
    <property type="component" value="Chromosome 4"/>
</dbReference>
<keyword evidence="1" id="KW-0479">Metal-binding</keyword>
<dbReference type="PROSITE" id="PS51805">
    <property type="entry name" value="EPHD"/>
    <property type="match status" value="1"/>
</dbReference>
<dbReference type="SUPFAM" id="SSF46689">
    <property type="entry name" value="Homeodomain-like"/>
    <property type="match status" value="1"/>
</dbReference>
<dbReference type="GO" id="GO:0048189">
    <property type="term" value="C:Lid2 complex"/>
    <property type="evidence" value="ECO:0007669"/>
    <property type="project" value="TreeGrafter"/>
</dbReference>
<feature type="compositionally biased region" description="Polar residues" evidence="4">
    <location>
        <begin position="11"/>
        <end position="30"/>
    </location>
</feature>
<evidence type="ECO:0000256" key="1">
    <source>
        <dbReference type="ARBA" id="ARBA00022723"/>
    </source>
</evidence>
<dbReference type="Pfam" id="PF13832">
    <property type="entry name" value="zf-HC5HC2H_2"/>
    <property type="match status" value="1"/>
</dbReference>
<keyword evidence="3" id="KW-0862">Zinc</keyword>
<evidence type="ECO:0000313" key="7">
    <source>
        <dbReference type="EMBL" id="ANZ77911.1"/>
    </source>
</evidence>
<feature type="domain" description="BAH" evidence="5">
    <location>
        <begin position="174"/>
        <end position="296"/>
    </location>
</feature>
<evidence type="ECO:0000256" key="3">
    <source>
        <dbReference type="ARBA" id="ARBA00022833"/>
    </source>
</evidence>
<dbReference type="SUPFAM" id="SSF57903">
    <property type="entry name" value="FYVE/PHD zinc finger"/>
    <property type="match status" value="2"/>
</dbReference>
<dbReference type="Gene3D" id="3.30.40.10">
    <property type="entry name" value="Zinc/RING finger domain, C3HC4 (zinc finger)"/>
    <property type="match status" value="2"/>
</dbReference>
<feature type="region of interest" description="Disordered" evidence="4">
    <location>
        <begin position="394"/>
        <end position="427"/>
    </location>
</feature>
<dbReference type="Gene3D" id="2.30.30.1150">
    <property type="match status" value="1"/>
</dbReference>
<feature type="region of interest" description="Disordered" evidence="4">
    <location>
        <begin position="1"/>
        <end position="30"/>
    </location>
</feature>
<feature type="compositionally biased region" description="Acidic residues" evidence="4">
    <location>
        <begin position="400"/>
        <end position="416"/>
    </location>
</feature>
<feature type="compositionally biased region" description="Basic and acidic residues" evidence="4">
    <location>
        <begin position="857"/>
        <end position="895"/>
    </location>
</feature>
<evidence type="ECO:0000313" key="8">
    <source>
        <dbReference type="Proteomes" id="UP000094565"/>
    </source>
</evidence>
<dbReference type="CDD" id="cd15497">
    <property type="entry name" value="PHD1_Snt2p_like"/>
    <property type="match status" value="1"/>
</dbReference>
<name>A0A1B2JJ23_PICPA</name>
<protein>
    <submittedName>
        <fullName evidence="7">BA75_05044T0</fullName>
    </submittedName>
</protein>
<dbReference type="Pfam" id="PF01426">
    <property type="entry name" value="BAH"/>
    <property type="match status" value="1"/>
</dbReference>
<dbReference type="Pfam" id="PF00628">
    <property type="entry name" value="PHD"/>
    <property type="match status" value="1"/>
</dbReference>
<reference evidence="7 8" key="1">
    <citation type="submission" date="2016-02" db="EMBL/GenBank/DDBJ databases">
        <title>Comparative genomic and transcriptomic foundation for Pichia pastoris.</title>
        <authorList>
            <person name="Love K.R."/>
            <person name="Shah K.A."/>
            <person name="Whittaker C.A."/>
            <person name="Wu J."/>
            <person name="Bartlett M.C."/>
            <person name="Ma D."/>
            <person name="Leeson R.L."/>
            <person name="Priest M."/>
            <person name="Young S.K."/>
            <person name="Love J.C."/>
        </authorList>
    </citation>
    <scope>NUCLEOTIDE SEQUENCE [LARGE SCALE GENOMIC DNA]</scope>
    <source>
        <strain evidence="7 8">ATCC 28485</strain>
    </source>
</reference>
<keyword evidence="8" id="KW-1185">Reference proteome</keyword>
<feature type="region of interest" description="Disordered" evidence="4">
    <location>
        <begin position="824"/>
        <end position="977"/>
    </location>
</feature>
<dbReference type="GO" id="GO:0004842">
    <property type="term" value="F:ubiquitin-protein transferase activity"/>
    <property type="evidence" value="ECO:0007669"/>
    <property type="project" value="TreeGrafter"/>
</dbReference>
<dbReference type="InterPro" id="IPR001965">
    <property type="entry name" value="Znf_PHD"/>
</dbReference>
<dbReference type="InterPro" id="IPR011011">
    <property type="entry name" value="Znf_FYVE_PHD"/>
</dbReference>
<feature type="compositionally biased region" description="Basic and acidic residues" evidence="4">
    <location>
        <begin position="952"/>
        <end position="961"/>
    </location>
</feature>
<evidence type="ECO:0000259" key="5">
    <source>
        <dbReference type="PROSITE" id="PS51038"/>
    </source>
</evidence>
<dbReference type="InterPro" id="IPR009057">
    <property type="entry name" value="Homeodomain-like_sf"/>
</dbReference>
<sequence>MHFIHPMLPNENLSAQQGKKSLSSNAPTGSPPAVNSFQLILVRFQSNLKEQLDQSLPILALSVHNMSSGARPKRSASLKVNYKEATEKEYDAMLHKSISKSLSKRQKKVTPPSTANTSETINLDTANPSIYVPIDEEVPLNWQPPIKKQDRFNNVLDLEGAIISENTLILKNRQPICKGQCIYMISEPAGEPYYIGRILGFEKKENFNDNPQDAKNYMFKINWYYRPRDLVKRSTDSRLLYATMHTDNCPIQSYRGTVTIKHKSEIENFDEFKQTPNCFYFEKLFDRYMIKLYDVLPTKSLDHLPENYYRALNKRFEYVFVETGKAQTLLSAPKNCEKCYQWCSNMDSVHCLSCEKYYHMLCLDPPILSKPKRGFGWYCAKCSRDMEVELSERRGTLLEDSVDDDKDEEAEDDESNEAERQSTPSSLPHYEEAAIQFLENDSNHSLEERRKLEEWPYRYLGVHAKLEDALDLQDRPYPRAASRLGAKHQCNYIPDWFGHPVKYYDKIGDDGKIIDAQKKKQRYFKSKSKVSPPPISVIEDTTVLKLPEEYKGKTPDTYPPWLLPRPRGYIERGGDDTAVLMWRQPEDKSDMLESYIEKCAEISDKLGLYRKTPNFMDAILKFLLDNNYDPIKAFEEVTKLTRDSVKEPTLTPEELEKFEAAVKKYGSELYPVYQAVGTQKCPDIVRFYYLWKKTPNGHRIWDNFEGRHKNKIKAAIKTTKGTPEDINDSGDDSAFDSKKIKAQRFECKYCHSGHSTQWFKVSGAEISENGSRIALCMRCARLWRRYGVAWEEPNEKPTPKAGAAWKKKIESELVRDNEAIIKAREMYRQHPRKIGSKRKADDYEPPATKQNGSVKRSKQDKEKNKTEQIKLESKKSEPKKADSKKTPTKKTESKKVVTNPEQKQKVKRKKVEKKAPDTKPKGDSTKPLTKKSRSKDSSKQDKALATTTKVKPSKETKDSTKLLKIAPKKLPPQKQPLVSEKAMEEAKLPFAVSELASFLPWRKLFNRYASDYEISNLTLDTIKRIMKSIRPGNPIEDNKKVWKLLKSAQLPGLTSKNMSLPLYDLQSRPCSVCRTFDDINEMLICINCGLNVHASCYGMDTKIEGNSFQMESGFYNYKWCCDPCSNDLHPLISTYYSCMLCNAREIDHDACITGQPNAIPDCLKRTTSDDWAHVICALFTKGITFGNPAAMQPIQGVEAVMHKNAYLSCGICGVRGGGMADCHLCKKEMHLTCAVDVAGCMFGFLIDNNPDNRDAIKISDEVCGLPSQCLVCNSHSISTLPKNFVPLRSHGTLLNQIGKPLALVLSQFLKISKSTDSFQSHSKITQRETAPDLAEKRVVLNPSPLFQNILNSVSPVPKSNSVKLYCQRCNGMQSPIWYPYQDDSQTENDSKVECHSCHYGPQQTQEIPNLKRFTERLDLSRLQIVND</sequence>
<dbReference type="GO" id="GO:0008270">
    <property type="term" value="F:zinc ion binding"/>
    <property type="evidence" value="ECO:0007669"/>
    <property type="project" value="UniProtKB-KW"/>
</dbReference>
<dbReference type="PANTHER" id="PTHR47672">
    <property type="entry name" value="E3 UBIQUITIN-PROTEIN LIGASE SNT2"/>
    <property type="match status" value="1"/>
</dbReference>
<dbReference type="Gene3D" id="2.30.30.490">
    <property type="match status" value="1"/>
</dbReference>
<dbReference type="PANTHER" id="PTHR47672:SF1">
    <property type="entry name" value="E3 UBIQUITIN-PROTEIN LIGASE SNT2"/>
    <property type="match status" value="1"/>
</dbReference>
<dbReference type="Gene3D" id="1.10.10.60">
    <property type="entry name" value="Homeodomain-like"/>
    <property type="match status" value="1"/>
</dbReference>
<dbReference type="SMART" id="SM00249">
    <property type="entry name" value="PHD"/>
    <property type="match status" value="3"/>
</dbReference>
<keyword evidence="2" id="KW-0863">Zinc-finger</keyword>
<evidence type="ECO:0000256" key="2">
    <source>
        <dbReference type="ARBA" id="ARBA00022771"/>
    </source>
</evidence>
<dbReference type="OrthoDB" id="336088at2759"/>
<dbReference type="InterPro" id="IPR019787">
    <property type="entry name" value="Znf_PHD-finger"/>
</dbReference>
<dbReference type="GO" id="GO:0003682">
    <property type="term" value="F:chromatin binding"/>
    <property type="evidence" value="ECO:0007669"/>
    <property type="project" value="InterPro"/>
</dbReference>
<feature type="domain" description="PHD-type" evidence="6">
    <location>
        <begin position="1135"/>
        <end position="1261"/>
    </location>
</feature>
<dbReference type="PROSITE" id="PS51038">
    <property type="entry name" value="BAH"/>
    <property type="match status" value="1"/>
</dbReference>
<dbReference type="InterPro" id="IPR029617">
    <property type="entry name" value="Snt2"/>
</dbReference>
<organism evidence="7 8">
    <name type="scientific">Komagataella pastoris</name>
    <name type="common">Yeast</name>
    <name type="synonym">Pichia pastoris</name>
    <dbReference type="NCBI Taxonomy" id="4922"/>
    <lineage>
        <taxon>Eukaryota</taxon>
        <taxon>Fungi</taxon>
        <taxon>Dikarya</taxon>
        <taxon>Ascomycota</taxon>
        <taxon>Saccharomycotina</taxon>
        <taxon>Pichiomycetes</taxon>
        <taxon>Pichiales</taxon>
        <taxon>Pichiaceae</taxon>
        <taxon>Komagataella</taxon>
    </lineage>
</organism>
<accession>A0A1B2JJ23</accession>
<dbReference type="GO" id="GO:0036205">
    <property type="term" value="P:histone catabolic process"/>
    <property type="evidence" value="ECO:0007669"/>
    <property type="project" value="TreeGrafter"/>
</dbReference>
<gene>
    <name evidence="7" type="primary">SNT2</name>
    <name evidence="7" type="ORF">ATY40_BA7505044</name>
</gene>
<dbReference type="InterPro" id="IPR034732">
    <property type="entry name" value="EPHD"/>
</dbReference>
<dbReference type="EMBL" id="CP014587">
    <property type="protein sequence ID" value="ANZ77911.1"/>
    <property type="molecule type" value="Genomic_DNA"/>
</dbReference>
<dbReference type="InterPro" id="IPR043151">
    <property type="entry name" value="BAH_sf"/>
</dbReference>
<dbReference type="InterPro" id="IPR013083">
    <property type="entry name" value="Znf_RING/FYVE/PHD"/>
</dbReference>
<feature type="compositionally biased region" description="Basic and acidic residues" evidence="4">
    <location>
        <begin position="913"/>
        <end position="924"/>
    </location>
</feature>
<dbReference type="SMART" id="SM00439">
    <property type="entry name" value="BAH"/>
    <property type="match status" value="1"/>
</dbReference>
<evidence type="ECO:0000259" key="6">
    <source>
        <dbReference type="PROSITE" id="PS51805"/>
    </source>
</evidence>